<dbReference type="RefSeq" id="WP_003325924.1">
    <property type="nucleotide sequence ID" value="NC_014639.1"/>
</dbReference>
<accession>A0ABN3ZA11</accession>
<name>A0ABN3ZA11_BACA1</name>
<dbReference type="InterPro" id="IPR043733">
    <property type="entry name" value="DUF5677"/>
</dbReference>
<reference evidence="1 2" key="1">
    <citation type="journal article" date="2011" name="Front. Microbiol.">
        <title>Genomic signatures of strain selection and enhancement in Bacillus atrophaeus var. globigii, a historical biowarfare simulant.</title>
        <authorList>
            <person name="Gibbons H.S."/>
            <person name="Broomall S.M."/>
            <person name="McNew L.A."/>
            <person name="Daligault H."/>
            <person name="Chapman C."/>
            <person name="Bruce D."/>
            <person name="Karavis M."/>
            <person name="Krepps M."/>
            <person name="McGregor P.A."/>
            <person name="Hong C."/>
            <person name="Park K.H."/>
            <person name="Akmal A."/>
            <person name="Feldman A."/>
            <person name="Lin J.S."/>
            <person name="Chang W.E."/>
            <person name="Higgs B.W."/>
            <person name="Demirev P."/>
            <person name="Lindquist J."/>
            <person name="Liem A."/>
            <person name="Fochler E."/>
            <person name="Read T.D."/>
            <person name="Tapia R."/>
            <person name="Johnson S."/>
            <person name="Bishop-Lilly K.A."/>
            <person name="Detter C."/>
            <person name="Han C."/>
            <person name="Sozhamannan S."/>
            <person name="Rosenzweig C.N."/>
            <person name="Skowronski E.W."/>
        </authorList>
    </citation>
    <scope>NUCLEOTIDE SEQUENCE [LARGE SCALE GENOMIC DNA]</scope>
    <source>
        <strain evidence="1 2">1942</strain>
    </source>
</reference>
<dbReference type="Proteomes" id="UP000006867">
    <property type="component" value="Chromosome"/>
</dbReference>
<evidence type="ECO:0000313" key="1">
    <source>
        <dbReference type="EMBL" id="ADP32485.1"/>
    </source>
</evidence>
<sequence>MNKYQKLFDDTLMNIFKEMLEEGKKIDDEKLNKTINDFYLNAPKSLSNMLYEDLKADMSRMSREEELITEEFESRLHRRWYQGFLILQGIIKVCEEISVDLLDEFYVEEHEDKKRQLILQVLFKLHSKSVQLGKEILRLLKSGFSDGALARWRSLHELNVIFKMLAFDYQNIDFTYELVNRFLDYSAIESIKEMNTYKIATKVLDLDPLTKEEEKEIRIKKNEILKKYGEDFEKPNNWAKPLFPNINNRQLYFSDFEKLVRIDRLTMYYKKANSQIHVSPKGMYQSLSLLNDVKQDSFFLFGASNYGLSLPGQLTGISLSQITTSLILLEPNLDSLIMGATLQKMLDDCKSIFEEIQNEIVNEEQNNKIK</sequence>
<evidence type="ECO:0000313" key="2">
    <source>
        <dbReference type="Proteomes" id="UP000006867"/>
    </source>
</evidence>
<organism evidence="1 2">
    <name type="scientific">Bacillus atrophaeus (strain 1942)</name>
    <dbReference type="NCBI Taxonomy" id="720555"/>
    <lineage>
        <taxon>Bacteria</taxon>
        <taxon>Bacillati</taxon>
        <taxon>Bacillota</taxon>
        <taxon>Bacilli</taxon>
        <taxon>Bacillales</taxon>
        <taxon>Bacillaceae</taxon>
        <taxon>Bacillus</taxon>
    </lineage>
</organism>
<keyword evidence="2" id="KW-1185">Reference proteome</keyword>
<dbReference type="Pfam" id="PF18928">
    <property type="entry name" value="DUF5677"/>
    <property type="match status" value="1"/>
</dbReference>
<proteinExistence type="predicted"/>
<gene>
    <name evidence="1" type="ordered locus">BATR1942_07730</name>
</gene>
<protein>
    <submittedName>
        <fullName evidence="1">Uncharacterized protein</fullName>
    </submittedName>
</protein>
<dbReference type="EMBL" id="CP002207">
    <property type="protein sequence ID" value="ADP32485.1"/>
    <property type="molecule type" value="Genomic_DNA"/>
</dbReference>